<reference evidence="6 7" key="1">
    <citation type="journal article" date="2023" name="G3 (Bethesda)">
        <title>A chromosome-level genome assembly of Zasmidium syzygii isolated from banana leaves.</title>
        <authorList>
            <person name="van Westerhoven A.C."/>
            <person name="Mehrabi R."/>
            <person name="Talebi R."/>
            <person name="Steentjes M.B.F."/>
            <person name="Corcolon B."/>
            <person name="Chong P.A."/>
            <person name="Kema G.H.J."/>
            <person name="Seidl M.F."/>
        </authorList>
    </citation>
    <scope>NUCLEOTIDE SEQUENCE [LARGE SCALE GENOMIC DNA]</scope>
    <source>
        <strain evidence="6 7">P124</strain>
    </source>
</reference>
<comment type="caution">
    <text evidence="6">The sequence shown here is derived from an EMBL/GenBank/DDBJ whole genome shotgun (WGS) entry which is preliminary data.</text>
</comment>
<evidence type="ECO:0000256" key="4">
    <source>
        <dbReference type="ARBA" id="ARBA00023002"/>
    </source>
</evidence>
<comment type="cofactor">
    <cofactor evidence="1">
        <name>FAD</name>
        <dbReference type="ChEBI" id="CHEBI:57692"/>
    </cofactor>
</comment>
<evidence type="ECO:0000313" key="7">
    <source>
        <dbReference type="Proteomes" id="UP001305779"/>
    </source>
</evidence>
<evidence type="ECO:0000256" key="1">
    <source>
        <dbReference type="ARBA" id="ARBA00001974"/>
    </source>
</evidence>
<proteinExistence type="predicted"/>
<dbReference type="SUPFAM" id="SSF51905">
    <property type="entry name" value="FAD/NAD(P)-binding domain"/>
    <property type="match status" value="1"/>
</dbReference>
<keyword evidence="5" id="KW-0503">Monooxygenase</keyword>
<dbReference type="Gene3D" id="3.50.50.60">
    <property type="entry name" value="FAD/NAD(P)-binding domain"/>
    <property type="match status" value="1"/>
</dbReference>
<accession>A0ABR0E8Z7</accession>
<keyword evidence="2" id="KW-0285">Flavoprotein</keyword>
<keyword evidence="7" id="KW-1185">Reference proteome</keyword>
<evidence type="ECO:0008006" key="8">
    <source>
        <dbReference type="Google" id="ProtNLM"/>
    </source>
</evidence>
<evidence type="ECO:0000256" key="2">
    <source>
        <dbReference type="ARBA" id="ARBA00022630"/>
    </source>
</evidence>
<organism evidence="6 7">
    <name type="scientific">Zasmidium cellare</name>
    <name type="common">Wine cellar mold</name>
    <name type="synonym">Racodium cellare</name>
    <dbReference type="NCBI Taxonomy" id="395010"/>
    <lineage>
        <taxon>Eukaryota</taxon>
        <taxon>Fungi</taxon>
        <taxon>Dikarya</taxon>
        <taxon>Ascomycota</taxon>
        <taxon>Pezizomycotina</taxon>
        <taxon>Dothideomycetes</taxon>
        <taxon>Dothideomycetidae</taxon>
        <taxon>Mycosphaerellales</taxon>
        <taxon>Mycosphaerellaceae</taxon>
        <taxon>Zasmidium</taxon>
    </lineage>
</organism>
<sequence length="306" mass="33849">MAESGAKKDGHRVVIIGADDDEIMPIRNGETGELLKAVPIPYNIRLARKRFLRLVSQGLDIQYGKTLKSVLSDDHHATAAFTDGTVATADLLIGAEGAHFVVRDFLVGEGKSALKPLPLVASASIAKLPKAAALRFKEYASRLMVRFHPLGYFNWIGLHEANAPLEPGEWTFMMIKSWNSPVDEDVSSLRDGGDEAILQDLQRRAQPFEEGIKELWESIPTGTKCWHNLLSEWIPPEEGWNNYNGTVTLVGDAAHPMTFPAIDAYEEDMIPRAKEAVKGSTENSLSVHDWSKLVQSPLFTTGFKQK</sequence>
<dbReference type="PANTHER" id="PTHR47178">
    <property type="entry name" value="MONOOXYGENASE, FAD-BINDING"/>
    <property type="match status" value="1"/>
</dbReference>
<evidence type="ECO:0000313" key="6">
    <source>
        <dbReference type="EMBL" id="KAK4497706.1"/>
    </source>
</evidence>
<dbReference type="Proteomes" id="UP001305779">
    <property type="component" value="Unassembled WGS sequence"/>
</dbReference>
<keyword evidence="4" id="KW-0560">Oxidoreductase</keyword>
<gene>
    <name evidence="6" type="ORF">PRZ48_010359</name>
</gene>
<dbReference type="EMBL" id="JAXOVC010000008">
    <property type="protein sequence ID" value="KAK4497706.1"/>
    <property type="molecule type" value="Genomic_DNA"/>
</dbReference>
<dbReference type="InterPro" id="IPR036188">
    <property type="entry name" value="FAD/NAD-bd_sf"/>
</dbReference>
<protein>
    <recommendedName>
        <fullName evidence="8">FAD-binding domain-containing protein</fullName>
    </recommendedName>
</protein>
<dbReference type="PANTHER" id="PTHR47178:SF3">
    <property type="entry name" value="FAD-BINDING DOMAIN-CONTAINING PROTEIN"/>
    <property type="match status" value="1"/>
</dbReference>
<evidence type="ECO:0000256" key="5">
    <source>
        <dbReference type="ARBA" id="ARBA00023033"/>
    </source>
</evidence>
<keyword evidence="3" id="KW-0274">FAD</keyword>
<evidence type="ECO:0000256" key="3">
    <source>
        <dbReference type="ARBA" id="ARBA00022827"/>
    </source>
</evidence>
<name>A0ABR0E8Z7_ZASCE</name>